<proteinExistence type="predicted"/>
<organism evidence="1">
    <name type="scientific">Haemonchus placei</name>
    <name type="common">Barber's pole worm</name>
    <dbReference type="NCBI Taxonomy" id="6290"/>
    <lineage>
        <taxon>Eukaryota</taxon>
        <taxon>Metazoa</taxon>
        <taxon>Ecdysozoa</taxon>
        <taxon>Nematoda</taxon>
        <taxon>Chromadorea</taxon>
        <taxon>Rhabditida</taxon>
        <taxon>Rhabditina</taxon>
        <taxon>Rhabditomorpha</taxon>
        <taxon>Strongyloidea</taxon>
        <taxon>Trichostrongylidae</taxon>
        <taxon>Haemonchus</taxon>
    </lineage>
</organism>
<reference evidence="1" key="1">
    <citation type="submission" date="2017-02" db="UniProtKB">
        <authorList>
            <consortium name="WormBaseParasite"/>
        </authorList>
    </citation>
    <scope>IDENTIFICATION</scope>
</reference>
<accession>A0A0N4W8H0</accession>
<evidence type="ECO:0000313" key="1">
    <source>
        <dbReference type="WBParaSite" id="HPLM_0000650101-mRNA-1"/>
    </source>
</evidence>
<protein>
    <submittedName>
        <fullName evidence="1">E3 ubiquitin-protein ligase E3D</fullName>
    </submittedName>
</protein>
<dbReference type="AlphaFoldDB" id="A0A0N4W8H0"/>
<sequence length="192" mass="22200">LASTPSLNRVMNLCEEFRHLAQCFVWSDHTLFEICSLSPEDRIQQLRATFLFPDNQPISLHSIFSAGSSTYSWSRRLLAGVHGADCVREKDFLCRACFDRLVAALRRFEDAYKSFDQTLFRFDCMPAVDTASATRPFSPNGSCTTCRVCFLCLRTYEAYVTTDQFFDQNCYHEVWVYGCFVPRRPKLVIHLE</sequence>
<name>A0A0N4W8H0_HAEPC</name>
<dbReference type="WBParaSite" id="HPLM_0000650101-mRNA-1">
    <property type="protein sequence ID" value="HPLM_0000650101-mRNA-1"/>
    <property type="gene ID" value="HPLM_0000650101"/>
</dbReference>